<proteinExistence type="inferred from homology"/>
<protein>
    <submittedName>
        <fullName evidence="6">Efflux RND transporter periplasmic adaptor subunit</fullName>
    </submittedName>
</protein>
<evidence type="ECO:0000313" key="6">
    <source>
        <dbReference type="EMBL" id="MFC3669796.1"/>
    </source>
</evidence>
<accession>A0ABV7UZ69</accession>
<dbReference type="NCBIfam" id="TIGR01730">
    <property type="entry name" value="RND_mfp"/>
    <property type="match status" value="1"/>
</dbReference>
<feature type="domain" description="CusB-like beta-barrel" evidence="3">
    <location>
        <begin position="233"/>
        <end position="285"/>
    </location>
</feature>
<dbReference type="InterPro" id="IPR006143">
    <property type="entry name" value="RND_pump_MFP"/>
</dbReference>
<dbReference type="Pfam" id="PF25975">
    <property type="entry name" value="CzcB_C"/>
    <property type="match status" value="1"/>
</dbReference>
<feature type="domain" description="CzcB-like C-terminal circularly permuted SH3-like" evidence="5">
    <location>
        <begin position="312"/>
        <end position="372"/>
    </location>
</feature>
<dbReference type="Gene3D" id="2.40.420.20">
    <property type="match status" value="1"/>
</dbReference>
<dbReference type="Gene3D" id="2.40.30.170">
    <property type="match status" value="1"/>
</dbReference>
<dbReference type="InterPro" id="IPR051909">
    <property type="entry name" value="MFP_Cation_Efflux"/>
</dbReference>
<dbReference type="Pfam" id="PF25973">
    <property type="entry name" value="BSH_CzcB"/>
    <property type="match status" value="1"/>
</dbReference>
<dbReference type="Proteomes" id="UP001595683">
    <property type="component" value="Unassembled WGS sequence"/>
</dbReference>
<evidence type="ECO:0000313" key="7">
    <source>
        <dbReference type="Proteomes" id="UP001595683"/>
    </source>
</evidence>
<dbReference type="Pfam" id="PF25954">
    <property type="entry name" value="Beta-barrel_RND_2"/>
    <property type="match status" value="1"/>
</dbReference>
<dbReference type="InterPro" id="IPR058792">
    <property type="entry name" value="Beta-barrel_RND_2"/>
</dbReference>
<gene>
    <name evidence="6" type="ORF">ACFOOT_00015</name>
</gene>
<organism evidence="6 7">
    <name type="scientific">Novosphingobium pokkalii</name>
    <dbReference type="NCBI Taxonomy" id="1770194"/>
    <lineage>
        <taxon>Bacteria</taxon>
        <taxon>Pseudomonadati</taxon>
        <taxon>Pseudomonadota</taxon>
        <taxon>Alphaproteobacteria</taxon>
        <taxon>Sphingomonadales</taxon>
        <taxon>Sphingomonadaceae</taxon>
        <taxon>Novosphingobium</taxon>
    </lineage>
</organism>
<comment type="similarity">
    <text evidence="1">Belongs to the membrane fusion protein (MFP) (TC 8.A.1) family.</text>
</comment>
<keyword evidence="7" id="KW-1185">Reference proteome</keyword>
<evidence type="ECO:0000259" key="4">
    <source>
        <dbReference type="Pfam" id="PF25973"/>
    </source>
</evidence>
<feature type="domain" description="CzcB-like barrel-sandwich hybrid" evidence="4">
    <location>
        <begin position="88"/>
        <end position="224"/>
    </location>
</feature>
<reference evidence="7" key="1">
    <citation type="journal article" date="2019" name="Int. J. Syst. Evol. Microbiol.">
        <title>The Global Catalogue of Microorganisms (GCM) 10K type strain sequencing project: providing services to taxonomists for standard genome sequencing and annotation.</title>
        <authorList>
            <consortium name="The Broad Institute Genomics Platform"/>
            <consortium name="The Broad Institute Genome Sequencing Center for Infectious Disease"/>
            <person name="Wu L."/>
            <person name="Ma J."/>
        </authorList>
    </citation>
    <scope>NUCLEOTIDE SEQUENCE [LARGE SCALE GENOMIC DNA]</scope>
    <source>
        <strain evidence="7">KCTC 42224</strain>
    </source>
</reference>
<evidence type="ECO:0000259" key="3">
    <source>
        <dbReference type="Pfam" id="PF25954"/>
    </source>
</evidence>
<evidence type="ECO:0000259" key="5">
    <source>
        <dbReference type="Pfam" id="PF25975"/>
    </source>
</evidence>
<dbReference type="InterPro" id="IPR058647">
    <property type="entry name" value="BSH_CzcB-like"/>
</dbReference>
<evidence type="ECO:0000256" key="1">
    <source>
        <dbReference type="ARBA" id="ARBA00009477"/>
    </source>
</evidence>
<dbReference type="Gene3D" id="1.10.287.470">
    <property type="entry name" value="Helix hairpin bin"/>
    <property type="match status" value="1"/>
</dbReference>
<dbReference type="InterPro" id="IPR058649">
    <property type="entry name" value="CzcB_C"/>
</dbReference>
<dbReference type="RefSeq" id="WP_191324700.1">
    <property type="nucleotide sequence ID" value="NZ_BMZP01000011.1"/>
</dbReference>
<dbReference type="SUPFAM" id="SSF111369">
    <property type="entry name" value="HlyD-like secretion proteins"/>
    <property type="match status" value="1"/>
</dbReference>
<dbReference type="PANTHER" id="PTHR30097:SF4">
    <property type="entry name" value="SLR6042 PROTEIN"/>
    <property type="match status" value="1"/>
</dbReference>
<dbReference type="EMBL" id="JBHRYE010000001">
    <property type="protein sequence ID" value="MFC3669796.1"/>
    <property type="molecule type" value="Genomic_DNA"/>
</dbReference>
<dbReference type="PANTHER" id="PTHR30097">
    <property type="entry name" value="CATION EFFLUX SYSTEM PROTEIN CUSB"/>
    <property type="match status" value="1"/>
</dbReference>
<sequence length="378" mass="37328">MQNKAILGGAAALAVLAAGGWWALRTPATISVEPASGARAPAMANGLLVVDPAKAAALGIATAPARAAAQVPLADLPATIAPPANARVAVAATLPGTVLRTLVVEGDAVARGQALAVIASREVMTLSADLARAHARAGVAQSSAARLAQLSREGIIAGARADEARAQAAEAGADVSEKARILGLVGARGGNGTYTLTAPIAGRVTKADIQAGMPVDGMTAPFVIDAAGRYEATAQVPERLIGQIRVGQTVRLPVANGSVSGTVTAVGSAIDPATRSATLKAQLPADPGIIAGRVGSLTVWSKASAQGGSGAVTVPAGALTMIGADEVVFVATPKGYQRRTVHRLGAGDGQVVLKDGVRAGEAVVVSGTSALKALAEAH</sequence>
<dbReference type="Gene3D" id="2.40.50.100">
    <property type="match status" value="1"/>
</dbReference>
<evidence type="ECO:0000256" key="2">
    <source>
        <dbReference type="ARBA" id="ARBA00022448"/>
    </source>
</evidence>
<keyword evidence="2" id="KW-0813">Transport</keyword>
<comment type="caution">
    <text evidence="6">The sequence shown here is derived from an EMBL/GenBank/DDBJ whole genome shotgun (WGS) entry which is preliminary data.</text>
</comment>
<name>A0ABV7UZ69_9SPHN</name>